<keyword evidence="4" id="KW-0378">Hydrolase</keyword>
<dbReference type="InParanoid" id="I7MH91"/>
<dbReference type="EMBL" id="GG662853">
    <property type="protein sequence ID" value="EAR87349.1"/>
    <property type="molecule type" value="Genomic_DNA"/>
</dbReference>
<dbReference type="GO" id="GO:0006508">
    <property type="term" value="P:proteolysis"/>
    <property type="evidence" value="ECO:0007669"/>
    <property type="project" value="UniProtKB-KW"/>
</dbReference>
<keyword evidence="2 6" id="KW-0031">Aminopeptidase</keyword>
<dbReference type="GeneID" id="7829572"/>
<name>I7MH91_TETTS</name>
<gene>
    <name evidence="6" type="ORF">TTHERM_00058610</name>
</gene>
<dbReference type="KEGG" id="tet:TTHERM_00058610"/>
<sequence length="497" mass="54746">MKKNQVFIHSPNGPVVPTITHHATALTTRVPAAVIVLSEEDLTSGTTLVADYLTNTHFVDDVKKSVQTVYGRTTDLFEVAYVQFVKNTKCCKESFKSGQSLSKVLIEKKFKDLTLVFSDNFPATFFAEYLYGLTLYNWKNELKSHAVGEQPTGLFKPFTALTVVATHFNPNCEHHKYLQTIVGPHIEARELTYTRADVATPEYMANYCRKFAEKHTDKVTIEVISGDDLAKKGLNLIHAVGKGSANTPQMVTLYYKGNPEGKDDVYGLVGKGVCFDSGGLSLKQQLMDKMYTDKGGACTIFGIFKAVVALGLKINLVCTMGYVENFISDKCYRNSDIITSYKGLTVEILNTDAEGRLVLADCLAYQQDIYKPHTIFDFATLTGACIVALGGSAAGLFTANDELATELEAKSKNTHQTFWRLPLDAYPRENTTNPTADIQNLGKAPWAGAGTAAAFLEKFVEEGVKWAHIDIAGMTLLNNDIHGVRAIVEYYKAKIQA</sequence>
<dbReference type="Proteomes" id="UP000009168">
    <property type="component" value="Unassembled WGS sequence"/>
</dbReference>
<dbReference type="OrthoDB" id="412814at2759"/>
<dbReference type="InterPro" id="IPR011356">
    <property type="entry name" value="Leucine_aapep/pepB"/>
</dbReference>
<accession>I7MH91</accession>
<dbReference type="HOGENOM" id="CLU_013734_6_3_1"/>
<feature type="domain" description="Cytosol aminopeptidase" evidence="5">
    <location>
        <begin position="350"/>
        <end position="357"/>
    </location>
</feature>
<dbReference type="PANTHER" id="PTHR11963:SF23">
    <property type="entry name" value="CYTOSOL AMINOPEPTIDASE"/>
    <property type="match status" value="1"/>
</dbReference>
<evidence type="ECO:0000313" key="6">
    <source>
        <dbReference type="EMBL" id="EAR87349.1"/>
    </source>
</evidence>
<keyword evidence="3" id="KW-0645">Protease</keyword>
<proteinExistence type="inferred from homology"/>
<dbReference type="GO" id="GO:0005737">
    <property type="term" value="C:cytoplasm"/>
    <property type="evidence" value="ECO:0007669"/>
    <property type="project" value="InterPro"/>
</dbReference>
<dbReference type="PANTHER" id="PTHR11963">
    <property type="entry name" value="LEUCINE AMINOPEPTIDASE-RELATED"/>
    <property type="match status" value="1"/>
</dbReference>
<dbReference type="RefSeq" id="XP_001007594.1">
    <property type="nucleotide sequence ID" value="XM_001007594.3"/>
</dbReference>
<evidence type="ECO:0000256" key="2">
    <source>
        <dbReference type="ARBA" id="ARBA00022438"/>
    </source>
</evidence>
<dbReference type="GO" id="GO:0070006">
    <property type="term" value="F:metalloaminopeptidase activity"/>
    <property type="evidence" value="ECO:0007669"/>
    <property type="project" value="InterPro"/>
</dbReference>
<keyword evidence="7" id="KW-1185">Reference proteome</keyword>
<evidence type="ECO:0000313" key="7">
    <source>
        <dbReference type="Proteomes" id="UP000009168"/>
    </source>
</evidence>
<organism evidence="6 7">
    <name type="scientific">Tetrahymena thermophila (strain SB210)</name>
    <dbReference type="NCBI Taxonomy" id="312017"/>
    <lineage>
        <taxon>Eukaryota</taxon>
        <taxon>Sar</taxon>
        <taxon>Alveolata</taxon>
        <taxon>Ciliophora</taxon>
        <taxon>Intramacronucleata</taxon>
        <taxon>Oligohymenophorea</taxon>
        <taxon>Hymenostomatida</taxon>
        <taxon>Tetrahymenina</taxon>
        <taxon>Tetrahymenidae</taxon>
        <taxon>Tetrahymena</taxon>
    </lineage>
</organism>
<dbReference type="CDD" id="cd00433">
    <property type="entry name" value="Peptidase_M17"/>
    <property type="match status" value="1"/>
</dbReference>
<dbReference type="Gene3D" id="3.40.630.10">
    <property type="entry name" value="Zn peptidases"/>
    <property type="match status" value="1"/>
</dbReference>
<dbReference type="FunCoup" id="I7MH91">
    <property type="interactions" value="194"/>
</dbReference>
<dbReference type="SUPFAM" id="SSF53187">
    <property type="entry name" value="Zn-dependent exopeptidases"/>
    <property type="match status" value="1"/>
</dbReference>
<dbReference type="eggNOG" id="KOG2597">
    <property type="taxonomic scope" value="Eukaryota"/>
</dbReference>
<dbReference type="OMA" id="INTRANI"/>
<evidence type="ECO:0000256" key="4">
    <source>
        <dbReference type="ARBA" id="ARBA00022801"/>
    </source>
</evidence>
<dbReference type="AlphaFoldDB" id="I7MH91"/>
<dbReference type="Pfam" id="PF00883">
    <property type="entry name" value="Peptidase_M17"/>
    <property type="match status" value="1"/>
</dbReference>
<protein>
    <submittedName>
        <fullName evidence="6">Cytosol aminopeptidase</fullName>
    </submittedName>
</protein>
<comment type="similarity">
    <text evidence="1">Belongs to the peptidase M17 family.</text>
</comment>
<dbReference type="PRINTS" id="PR00481">
    <property type="entry name" value="LAMNOPPTDASE"/>
</dbReference>
<evidence type="ECO:0000256" key="1">
    <source>
        <dbReference type="ARBA" id="ARBA00009528"/>
    </source>
</evidence>
<evidence type="ECO:0000259" key="5">
    <source>
        <dbReference type="PROSITE" id="PS00631"/>
    </source>
</evidence>
<evidence type="ECO:0000256" key="3">
    <source>
        <dbReference type="ARBA" id="ARBA00022670"/>
    </source>
</evidence>
<dbReference type="GO" id="GO:0030145">
    <property type="term" value="F:manganese ion binding"/>
    <property type="evidence" value="ECO:0007669"/>
    <property type="project" value="InterPro"/>
</dbReference>
<dbReference type="STRING" id="312017.I7MH91"/>
<reference evidence="7" key="1">
    <citation type="journal article" date="2006" name="PLoS Biol.">
        <title>Macronuclear genome sequence of the ciliate Tetrahymena thermophila, a model eukaryote.</title>
        <authorList>
            <person name="Eisen J.A."/>
            <person name="Coyne R.S."/>
            <person name="Wu M."/>
            <person name="Wu D."/>
            <person name="Thiagarajan M."/>
            <person name="Wortman J.R."/>
            <person name="Badger J.H."/>
            <person name="Ren Q."/>
            <person name="Amedeo P."/>
            <person name="Jones K.M."/>
            <person name="Tallon L.J."/>
            <person name="Delcher A.L."/>
            <person name="Salzberg S.L."/>
            <person name="Silva J.C."/>
            <person name="Haas B.J."/>
            <person name="Majoros W.H."/>
            <person name="Farzad M."/>
            <person name="Carlton J.M."/>
            <person name="Smith R.K. Jr."/>
            <person name="Garg J."/>
            <person name="Pearlman R.E."/>
            <person name="Karrer K.M."/>
            <person name="Sun L."/>
            <person name="Manning G."/>
            <person name="Elde N.C."/>
            <person name="Turkewitz A.P."/>
            <person name="Asai D.J."/>
            <person name="Wilkes D.E."/>
            <person name="Wang Y."/>
            <person name="Cai H."/>
            <person name="Collins K."/>
            <person name="Stewart B.A."/>
            <person name="Lee S.R."/>
            <person name="Wilamowska K."/>
            <person name="Weinberg Z."/>
            <person name="Ruzzo W.L."/>
            <person name="Wloga D."/>
            <person name="Gaertig J."/>
            <person name="Frankel J."/>
            <person name="Tsao C.-C."/>
            <person name="Gorovsky M.A."/>
            <person name="Keeling P.J."/>
            <person name="Waller R.F."/>
            <person name="Patron N.J."/>
            <person name="Cherry J.M."/>
            <person name="Stover N.A."/>
            <person name="Krieger C.J."/>
            <person name="del Toro C."/>
            <person name="Ryder H.F."/>
            <person name="Williamson S.C."/>
            <person name="Barbeau R.A."/>
            <person name="Hamilton E.P."/>
            <person name="Orias E."/>
        </authorList>
    </citation>
    <scope>NUCLEOTIDE SEQUENCE [LARGE SCALE GENOMIC DNA]</scope>
    <source>
        <strain evidence="7">SB210</strain>
    </source>
</reference>
<dbReference type="PROSITE" id="PS00631">
    <property type="entry name" value="CYTOSOL_AP"/>
    <property type="match status" value="1"/>
</dbReference>
<dbReference type="InterPro" id="IPR000819">
    <property type="entry name" value="Peptidase_M17_C"/>
</dbReference>